<evidence type="ECO:0000313" key="3">
    <source>
        <dbReference type="EMBL" id="KAK4525463.1"/>
    </source>
</evidence>
<dbReference type="GO" id="GO:0016757">
    <property type="term" value="F:glycosyltransferase activity"/>
    <property type="evidence" value="ECO:0007669"/>
    <property type="project" value="UniProtKB-KW"/>
</dbReference>
<proteinExistence type="predicted"/>
<dbReference type="EMBL" id="JANCYU010000030">
    <property type="protein sequence ID" value="KAK4525463.1"/>
    <property type="molecule type" value="Genomic_DNA"/>
</dbReference>
<protein>
    <submittedName>
        <fullName evidence="3">Uncharacterized protein</fullName>
    </submittedName>
</protein>
<dbReference type="Gene3D" id="3.40.1030.10">
    <property type="entry name" value="Nucleoside phosphorylase/phosphoribosyltransferase catalytic domain"/>
    <property type="match status" value="1"/>
</dbReference>
<accession>A0AAV9IDZ6</accession>
<dbReference type="SUPFAM" id="SSF52418">
    <property type="entry name" value="Nucleoside phosphorylase/phosphoribosyltransferase catalytic domain"/>
    <property type="match status" value="1"/>
</dbReference>
<reference evidence="3 4" key="1">
    <citation type="submission" date="2022-07" db="EMBL/GenBank/DDBJ databases">
        <title>Genome-wide signatures of adaptation to extreme environments.</title>
        <authorList>
            <person name="Cho C.H."/>
            <person name="Yoon H.S."/>
        </authorList>
    </citation>
    <scope>NUCLEOTIDE SEQUENCE [LARGE SCALE GENOMIC DNA]</scope>
    <source>
        <strain evidence="3 4">108.79 E11</strain>
    </source>
</reference>
<evidence type="ECO:0000256" key="2">
    <source>
        <dbReference type="ARBA" id="ARBA00022679"/>
    </source>
</evidence>
<name>A0AAV9IDZ6_9RHOD</name>
<keyword evidence="2" id="KW-0808">Transferase</keyword>
<dbReference type="Proteomes" id="UP001300502">
    <property type="component" value="Unassembled WGS sequence"/>
</dbReference>
<evidence type="ECO:0000313" key="4">
    <source>
        <dbReference type="Proteomes" id="UP001300502"/>
    </source>
</evidence>
<organism evidence="3 4">
    <name type="scientific">Galdieria yellowstonensis</name>
    <dbReference type="NCBI Taxonomy" id="3028027"/>
    <lineage>
        <taxon>Eukaryota</taxon>
        <taxon>Rhodophyta</taxon>
        <taxon>Bangiophyceae</taxon>
        <taxon>Galdieriales</taxon>
        <taxon>Galdieriaceae</taxon>
        <taxon>Galdieria</taxon>
    </lineage>
</organism>
<dbReference type="InterPro" id="IPR035902">
    <property type="entry name" value="Nuc_phospho_transferase"/>
</dbReference>
<keyword evidence="1" id="KW-0328">Glycosyltransferase</keyword>
<gene>
    <name evidence="3" type="ORF">GAYE_SCF12G3371</name>
</gene>
<evidence type="ECO:0000256" key="1">
    <source>
        <dbReference type="ARBA" id="ARBA00022676"/>
    </source>
</evidence>
<sequence length="84" mass="9695">MDLENVCNALSRLTYLRRAIIERPCFATIEKAINYLDAEFLLTSAFHPNYVEKMLRIGEPQRFRDVFVVSEGIEGGLAFRKDVL</sequence>
<comment type="caution">
    <text evidence="3">The sequence shown here is derived from an EMBL/GenBank/DDBJ whole genome shotgun (WGS) entry which is preliminary data.</text>
</comment>
<keyword evidence="4" id="KW-1185">Reference proteome</keyword>
<dbReference type="AlphaFoldDB" id="A0AAV9IDZ6"/>